<dbReference type="SUPFAM" id="SSF54211">
    <property type="entry name" value="Ribosomal protein S5 domain 2-like"/>
    <property type="match status" value="1"/>
</dbReference>
<dbReference type="Gene3D" id="3.30.230.10">
    <property type="match status" value="1"/>
</dbReference>
<keyword evidence="4 10" id="KW-0808">Transferase</keyword>
<keyword evidence="5 10" id="KW-0547">Nucleotide-binding</keyword>
<keyword evidence="6 10" id="KW-0418">Kinase</keyword>
<comment type="caution">
    <text evidence="13">The sequence shown here is derived from an EMBL/GenBank/DDBJ whole genome shotgun (WGS) entry which is preliminary data.</text>
</comment>
<accession>A0AA90SSS1</accession>
<dbReference type="SUPFAM" id="SSF55060">
    <property type="entry name" value="GHMP Kinase, C-terminal domain"/>
    <property type="match status" value="1"/>
</dbReference>
<dbReference type="NCBIfam" id="TIGR00154">
    <property type="entry name" value="ispE"/>
    <property type="match status" value="1"/>
</dbReference>
<dbReference type="InterPro" id="IPR036554">
    <property type="entry name" value="GHMP_kinase_C_sf"/>
</dbReference>
<dbReference type="InterPro" id="IPR004424">
    <property type="entry name" value="IspE"/>
</dbReference>
<feature type="active site" evidence="10">
    <location>
        <position position="14"/>
    </location>
</feature>
<dbReference type="AlphaFoldDB" id="A0AA90SSS1"/>
<evidence type="ECO:0000256" key="8">
    <source>
        <dbReference type="ARBA" id="ARBA00023229"/>
    </source>
</evidence>
<dbReference type="PIRSF" id="PIRSF010376">
    <property type="entry name" value="IspE"/>
    <property type="match status" value="1"/>
</dbReference>
<keyword evidence="8 10" id="KW-0414">Isoprene biosynthesis</keyword>
<evidence type="ECO:0000256" key="6">
    <source>
        <dbReference type="ARBA" id="ARBA00022777"/>
    </source>
</evidence>
<comment type="similarity">
    <text evidence="1 10">Belongs to the GHMP kinase family. IspE subfamily.</text>
</comment>
<sequence length="284" mass="31157">MYASNKLVLPAPAKINRFLYIIGRRADGYHQIQTLFQFLDYGDELVFEHYDSLELETQLSELQTDSNLVIKAAKLLQQKTGCSKGARIYLDKKLPINGGVGGGSSNAATTLLGLNRLWALGLEEESLAELGLQLGADVPVFVRGRSAFAEGVGELLTPVSPSTPWYLVLIPDAHVNTKAMYGHDDLIRDTRPITVFDALEQDGRNDFEPLVRKLYPEVESCLKLLDNYRHLSIGSPMLSGSGACVFSSFPNQESAMSTLAELGLQARGFVAQGSNRSLLHTVLR</sequence>
<comment type="catalytic activity">
    <reaction evidence="10">
        <text>4-CDP-2-C-methyl-D-erythritol + ATP = 4-CDP-2-C-methyl-D-erythritol 2-phosphate + ADP + H(+)</text>
        <dbReference type="Rhea" id="RHEA:18437"/>
        <dbReference type="ChEBI" id="CHEBI:15378"/>
        <dbReference type="ChEBI" id="CHEBI:30616"/>
        <dbReference type="ChEBI" id="CHEBI:57823"/>
        <dbReference type="ChEBI" id="CHEBI:57919"/>
        <dbReference type="ChEBI" id="CHEBI:456216"/>
        <dbReference type="EC" id="2.7.1.148"/>
    </reaction>
</comment>
<name>A0AA90SSS1_9GAMM</name>
<dbReference type="Gene3D" id="3.30.70.890">
    <property type="entry name" value="GHMP kinase, C-terminal domain"/>
    <property type="match status" value="1"/>
</dbReference>
<dbReference type="GO" id="GO:0050515">
    <property type="term" value="F:4-(cytidine 5'-diphospho)-2-C-methyl-D-erythritol kinase activity"/>
    <property type="evidence" value="ECO:0007669"/>
    <property type="project" value="UniProtKB-UniRule"/>
</dbReference>
<dbReference type="EMBL" id="JASXSV010000007">
    <property type="protein sequence ID" value="MDP0588764.1"/>
    <property type="molecule type" value="Genomic_DNA"/>
</dbReference>
<dbReference type="PANTHER" id="PTHR43527">
    <property type="entry name" value="4-DIPHOSPHOCYTIDYL-2-C-METHYL-D-ERYTHRITOL KINASE, CHLOROPLASTIC"/>
    <property type="match status" value="1"/>
</dbReference>
<dbReference type="InterPro" id="IPR020568">
    <property type="entry name" value="Ribosomal_Su5_D2-typ_SF"/>
</dbReference>
<comment type="function">
    <text evidence="10">Catalyzes the phosphorylation of the position 2 hydroxy group of 4-diphosphocytidyl-2C-methyl-D-erythritol.</text>
</comment>
<dbReference type="GO" id="GO:0005524">
    <property type="term" value="F:ATP binding"/>
    <property type="evidence" value="ECO:0007669"/>
    <property type="project" value="UniProtKB-UniRule"/>
</dbReference>
<dbReference type="InterPro" id="IPR013750">
    <property type="entry name" value="GHMP_kinase_C_dom"/>
</dbReference>
<evidence type="ECO:0000256" key="7">
    <source>
        <dbReference type="ARBA" id="ARBA00022840"/>
    </source>
</evidence>
<evidence type="ECO:0000256" key="3">
    <source>
        <dbReference type="ARBA" id="ARBA00017473"/>
    </source>
</evidence>
<dbReference type="InterPro" id="IPR014721">
    <property type="entry name" value="Ribsml_uS5_D2-typ_fold_subgr"/>
</dbReference>
<dbReference type="InterPro" id="IPR006204">
    <property type="entry name" value="GHMP_kinase_N_dom"/>
</dbReference>
<dbReference type="Pfam" id="PF00288">
    <property type="entry name" value="GHMP_kinases_N"/>
    <property type="match status" value="1"/>
</dbReference>
<evidence type="ECO:0000256" key="9">
    <source>
        <dbReference type="ARBA" id="ARBA00032554"/>
    </source>
</evidence>
<comment type="pathway">
    <text evidence="10">Isoprenoid biosynthesis; isopentenyl diphosphate biosynthesis via DXP pathway; isopentenyl diphosphate from 1-deoxy-D-xylulose 5-phosphate: step 3/6.</text>
</comment>
<dbReference type="GO" id="GO:0019288">
    <property type="term" value="P:isopentenyl diphosphate biosynthetic process, methylerythritol 4-phosphate pathway"/>
    <property type="evidence" value="ECO:0007669"/>
    <property type="project" value="UniProtKB-UniRule"/>
</dbReference>
<evidence type="ECO:0000313" key="14">
    <source>
        <dbReference type="Proteomes" id="UP001178148"/>
    </source>
</evidence>
<protein>
    <recommendedName>
        <fullName evidence="3 10">4-diphosphocytidyl-2-C-methyl-D-erythritol kinase</fullName>
        <shortName evidence="10">CMK</shortName>
        <ecNumber evidence="2 10">2.7.1.148</ecNumber>
    </recommendedName>
    <alternativeName>
        <fullName evidence="9 10">4-(cytidine-5'-diphospho)-2-C-methyl-D-erythritol kinase</fullName>
    </alternativeName>
</protein>
<evidence type="ECO:0000256" key="1">
    <source>
        <dbReference type="ARBA" id="ARBA00009684"/>
    </source>
</evidence>
<evidence type="ECO:0000313" key="13">
    <source>
        <dbReference type="EMBL" id="MDP0588764.1"/>
    </source>
</evidence>
<evidence type="ECO:0000256" key="2">
    <source>
        <dbReference type="ARBA" id="ARBA00012052"/>
    </source>
</evidence>
<reference evidence="13 14" key="1">
    <citation type="journal article" date="2023" name="bioRxiv">
        <title>An intranuclear bacterial parasite of deep-sea mussels expresses apoptosis inhibitors acquired from its host.</title>
        <authorList>
            <person name="Gonzalez Porras M.A."/>
            <person name="Assie A."/>
            <person name="Tietjen M."/>
            <person name="Violette M."/>
            <person name="Kleiner M."/>
            <person name="Gruber-Vodicka H."/>
            <person name="Dubilier N."/>
            <person name="Leisch N."/>
        </authorList>
    </citation>
    <scope>NUCLEOTIDE SEQUENCE [LARGE SCALE GENOMIC DNA]</scope>
    <source>
        <strain evidence="13">IAP13</strain>
    </source>
</reference>
<feature type="active site" evidence="10">
    <location>
        <position position="137"/>
    </location>
</feature>
<feature type="binding site" evidence="10">
    <location>
        <begin position="95"/>
        <end position="105"/>
    </location>
    <ligand>
        <name>ATP</name>
        <dbReference type="ChEBI" id="CHEBI:30616"/>
    </ligand>
</feature>
<gene>
    <name evidence="10 13" type="primary">ispE</name>
    <name evidence="13" type="ORF">QS748_06040</name>
</gene>
<dbReference type="PANTHER" id="PTHR43527:SF2">
    <property type="entry name" value="4-DIPHOSPHOCYTIDYL-2-C-METHYL-D-ERYTHRITOL KINASE, CHLOROPLASTIC"/>
    <property type="match status" value="1"/>
</dbReference>
<evidence type="ECO:0000259" key="11">
    <source>
        <dbReference type="Pfam" id="PF00288"/>
    </source>
</evidence>
<dbReference type="Proteomes" id="UP001178148">
    <property type="component" value="Unassembled WGS sequence"/>
</dbReference>
<dbReference type="EC" id="2.7.1.148" evidence="2 10"/>
<organism evidence="13 14">
    <name type="scientific">Candidatus Endonucleibacter bathymodioli</name>
    <dbReference type="NCBI Taxonomy" id="539814"/>
    <lineage>
        <taxon>Bacteria</taxon>
        <taxon>Pseudomonadati</taxon>
        <taxon>Pseudomonadota</taxon>
        <taxon>Gammaproteobacteria</taxon>
        <taxon>Oceanospirillales</taxon>
        <taxon>Endozoicomonadaceae</taxon>
        <taxon>Candidatus Endonucleibacter</taxon>
    </lineage>
</organism>
<keyword evidence="14" id="KW-1185">Reference proteome</keyword>
<dbReference type="GO" id="GO:0016114">
    <property type="term" value="P:terpenoid biosynthetic process"/>
    <property type="evidence" value="ECO:0007669"/>
    <property type="project" value="UniProtKB-UniRule"/>
</dbReference>
<feature type="domain" description="GHMP kinase N-terminal" evidence="11">
    <location>
        <begin position="67"/>
        <end position="144"/>
    </location>
</feature>
<proteinExistence type="inferred from homology"/>
<feature type="domain" description="GHMP kinase C-terminal" evidence="12">
    <location>
        <begin position="194"/>
        <end position="255"/>
    </location>
</feature>
<keyword evidence="7 10" id="KW-0067">ATP-binding</keyword>
<evidence type="ECO:0000256" key="5">
    <source>
        <dbReference type="ARBA" id="ARBA00022741"/>
    </source>
</evidence>
<evidence type="ECO:0000259" key="12">
    <source>
        <dbReference type="Pfam" id="PF08544"/>
    </source>
</evidence>
<evidence type="ECO:0000256" key="4">
    <source>
        <dbReference type="ARBA" id="ARBA00022679"/>
    </source>
</evidence>
<evidence type="ECO:0000256" key="10">
    <source>
        <dbReference type="HAMAP-Rule" id="MF_00061"/>
    </source>
</evidence>
<dbReference type="HAMAP" id="MF_00061">
    <property type="entry name" value="IspE"/>
    <property type="match status" value="1"/>
</dbReference>
<dbReference type="Pfam" id="PF08544">
    <property type="entry name" value="GHMP_kinases_C"/>
    <property type="match status" value="1"/>
</dbReference>